<feature type="domain" description="Nematode resistance protein-like HSPRO1 N-terminal" evidence="1">
    <location>
        <begin position="5"/>
        <end position="84"/>
    </location>
</feature>
<feature type="domain" description="SnoaL-like" evidence="2">
    <location>
        <begin position="407"/>
        <end position="509"/>
    </location>
</feature>
<dbReference type="EMBL" id="JAYGHG010000006">
    <property type="protein sequence ID" value="MEA5580911.1"/>
    <property type="molecule type" value="Genomic_DNA"/>
</dbReference>
<dbReference type="InterPro" id="IPR009869">
    <property type="entry name" value="HSPRO1_N"/>
</dbReference>
<organism evidence="3 4">
    <name type="scientific">Nodularia harveyana UHCC-0300</name>
    <dbReference type="NCBI Taxonomy" id="2974287"/>
    <lineage>
        <taxon>Bacteria</taxon>
        <taxon>Bacillati</taxon>
        <taxon>Cyanobacteriota</taxon>
        <taxon>Cyanophyceae</taxon>
        <taxon>Nostocales</taxon>
        <taxon>Nodulariaceae</taxon>
        <taxon>Nodularia</taxon>
    </lineage>
</organism>
<keyword evidence="4" id="KW-1185">Reference proteome</keyword>
<comment type="caution">
    <text evidence="3">The sequence shown here is derived from an EMBL/GenBank/DDBJ whole genome shotgun (WGS) entry which is preliminary data.</text>
</comment>
<evidence type="ECO:0000313" key="3">
    <source>
        <dbReference type="EMBL" id="MEA5580911.1"/>
    </source>
</evidence>
<dbReference type="InterPro" id="IPR032710">
    <property type="entry name" value="NTF2-like_dom_sf"/>
</dbReference>
<dbReference type="Pfam" id="PF12680">
    <property type="entry name" value="SnoaL_2"/>
    <property type="match status" value="1"/>
</dbReference>
<dbReference type="Proteomes" id="UP001302120">
    <property type="component" value="Unassembled WGS sequence"/>
</dbReference>
<dbReference type="InterPro" id="IPR038759">
    <property type="entry name" value="HSPRO1/HSPRO2"/>
</dbReference>
<dbReference type="InterPro" id="IPR037401">
    <property type="entry name" value="SnoaL-like"/>
</dbReference>
<gene>
    <name evidence="3" type="ORF">VB620_06105</name>
</gene>
<dbReference type="Pfam" id="PF07231">
    <property type="entry name" value="Hs1pro-1_N"/>
    <property type="match status" value="1"/>
</dbReference>
<evidence type="ECO:0000259" key="1">
    <source>
        <dbReference type="Pfam" id="PF07231"/>
    </source>
</evidence>
<dbReference type="InterPro" id="IPR004981">
    <property type="entry name" value="Trp_2_3_dOase"/>
</dbReference>
<dbReference type="Gene3D" id="3.10.450.50">
    <property type="match status" value="1"/>
</dbReference>
<dbReference type="PANTHER" id="PTHR34795">
    <property type="entry name" value="NEMATODE RESISTANCE PROTEIN-LIKE HSPRO1"/>
    <property type="match status" value="1"/>
</dbReference>
<dbReference type="RefSeq" id="WP_323195252.1">
    <property type="nucleotide sequence ID" value="NZ_JAYGHG010000006.1"/>
</dbReference>
<dbReference type="SUPFAM" id="SSF140959">
    <property type="entry name" value="Indolic compounds 2,3-dioxygenase-like"/>
    <property type="match status" value="1"/>
</dbReference>
<accession>A0ABU5UD33</accession>
<protein>
    <submittedName>
        <fullName evidence="3">Tryptophan 2,3-dioxygenase family protein</fullName>
    </submittedName>
</protein>
<dbReference type="InterPro" id="IPR037217">
    <property type="entry name" value="Trp/Indoleamine_2_3_dOase-like"/>
</dbReference>
<evidence type="ECO:0000259" key="2">
    <source>
        <dbReference type="Pfam" id="PF12680"/>
    </source>
</evidence>
<evidence type="ECO:0000313" key="4">
    <source>
        <dbReference type="Proteomes" id="UP001302120"/>
    </source>
</evidence>
<dbReference type="Pfam" id="PF03301">
    <property type="entry name" value="Trp_dioxygenase"/>
    <property type="match status" value="1"/>
</dbReference>
<sequence>MDTKPYELYISIEKLKSLWKCETNWQNELFLRATLVAFELSFLLIHDTAKDIRSTVRQEERISRLFSGCNQQIQLLAEILETTEPLVNIFSDEQSTKTNFTKLIGLDENISKKLKQWTGLYRILLEDISFNFGIEDYINQFKTQNIVDHQKPNIPYDEWIKPDTIAHLFDQRNFNPEDKLFVVVHQVTECWLCISLSLLKTSQFATQEGNWQTATNKISKVCSILNYLAQHILILETMVLADYHELRVKLRDASGAQSKQSLDIVNLAKALFLPVTEYLKEHNCSLIDIYDAPNQHVNLYQYIEVLSCLETRLTNFFFCHYKLATQILGSESLGSLGFEVQALIKRFVQPIYLDLDKVRYQYVVITNFKYGQYAGNIISSLENEDLVIKKDEVIEVSRQTIENTINNFIQSVREHDIDKLISLFELDGFIEDPFGSRAFKGTSGLKVYFRGFMKIFASDIQIKNRNIFLVSNQGEVEFHWEIQTTHKDVPINFSGLDKIQFSETGKIKSIQVFYDPTVISQQLLTTFRGLNKKMSK</sequence>
<name>A0ABU5UD33_9CYAN</name>
<proteinExistence type="predicted"/>
<reference evidence="3 4" key="1">
    <citation type="submission" date="2023-12" db="EMBL/GenBank/DDBJ databases">
        <title>Baltic Sea Cyanobacteria.</title>
        <authorList>
            <person name="Delbaje E."/>
            <person name="Fewer D.P."/>
            <person name="Shishido T.K."/>
        </authorList>
    </citation>
    <scope>NUCLEOTIDE SEQUENCE [LARGE SCALE GENOMIC DNA]</scope>
    <source>
        <strain evidence="3 4">UHCC-0300</strain>
    </source>
</reference>
<dbReference type="SUPFAM" id="SSF54427">
    <property type="entry name" value="NTF2-like"/>
    <property type="match status" value="1"/>
</dbReference>
<dbReference type="PANTHER" id="PTHR34795:SF1">
    <property type="entry name" value="NEMATODE RESISTANCE PROTEIN-LIKE HSPRO1"/>
    <property type="match status" value="1"/>
</dbReference>
<dbReference type="Gene3D" id="1.20.58.480">
    <property type="match status" value="2"/>
</dbReference>